<proteinExistence type="predicted"/>
<dbReference type="Proteomes" id="UP001138961">
    <property type="component" value="Unassembled WGS sequence"/>
</dbReference>
<dbReference type="EMBL" id="JAJATZ010000003">
    <property type="protein sequence ID" value="MCB5199112.1"/>
    <property type="molecule type" value="Genomic_DNA"/>
</dbReference>
<comment type="caution">
    <text evidence="2">The sequence shown here is derived from an EMBL/GenBank/DDBJ whole genome shotgun (WGS) entry which is preliminary data.</text>
</comment>
<organism evidence="2 3">
    <name type="scientific">Loktanella gaetbuli</name>
    <dbReference type="NCBI Taxonomy" id="2881335"/>
    <lineage>
        <taxon>Bacteria</taxon>
        <taxon>Pseudomonadati</taxon>
        <taxon>Pseudomonadota</taxon>
        <taxon>Alphaproteobacteria</taxon>
        <taxon>Rhodobacterales</taxon>
        <taxon>Roseobacteraceae</taxon>
        <taxon>Loktanella</taxon>
    </lineage>
</organism>
<keyword evidence="2" id="KW-0808">Transferase</keyword>
<accession>A0ABS8BTR9</accession>
<keyword evidence="1" id="KW-0472">Membrane</keyword>
<sequence length="60" mass="6582">MPLTLLDNNLRQETTVKQKWIYALIPLGFVAIIASLLLGGEVVQETTDSPVGEIVEGQEE</sequence>
<keyword evidence="3" id="KW-1185">Reference proteome</keyword>
<dbReference type="GO" id="GO:0016757">
    <property type="term" value="F:glycosyltransferase activity"/>
    <property type="evidence" value="ECO:0007669"/>
    <property type="project" value="UniProtKB-KW"/>
</dbReference>
<gene>
    <name evidence="2" type="ORF">LGQ03_07650</name>
</gene>
<evidence type="ECO:0000256" key="1">
    <source>
        <dbReference type="SAM" id="Phobius"/>
    </source>
</evidence>
<evidence type="ECO:0000313" key="2">
    <source>
        <dbReference type="EMBL" id="MCB5199112.1"/>
    </source>
</evidence>
<protein>
    <submittedName>
        <fullName evidence="2">Nicotinate phosphoribosyltransferase</fullName>
    </submittedName>
</protein>
<evidence type="ECO:0000313" key="3">
    <source>
        <dbReference type="Proteomes" id="UP001138961"/>
    </source>
</evidence>
<keyword evidence="1" id="KW-1133">Transmembrane helix</keyword>
<dbReference type="RefSeq" id="WP_226747931.1">
    <property type="nucleotide sequence ID" value="NZ_JAJATZ010000003.1"/>
</dbReference>
<keyword evidence="1" id="KW-0812">Transmembrane</keyword>
<feature type="transmembrane region" description="Helical" evidence="1">
    <location>
        <begin position="20"/>
        <end position="39"/>
    </location>
</feature>
<reference evidence="2" key="1">
    <citation type="submission" date="2021-10" db="EMBL/GenBank/DDBJ databases">
        <title>Loktanella gaetbuli sp. nov., isolated from a tidal flat.</title>
        <authorList>
            <person name="Park S."/>
            <person name="Yoon J.-H."/>
        </authorList>
    </citation>
    <scope>NUCLEOTIDE SEQUENCE</scope>
    <source>
        <strain evidence="2">TSTF-M6</strain>
    </source>
</reference>
<keyword evidence="2" id="KW-0328">Glycosyltransferase</keyword>
<name>A0ABS8BTR9_9RHOB</name>